<evidence type="ECO:0000313" key="9">
    <source>
        <dbReference type="EMBL" id="KAG0280547.1"/>
    </source>
</evidence>
<evidence type="ECO:0000256" key="4">
    <source>
        <dbReference type="ARBA" id="ARBA00022777"/>
    </source>
</evidence>
<feature type="region of interest" description="Disordered" evidence="7">
    <location>
        <begin position="1"/>
        <end position="220"/>
    </location>
</feature>
<dbReference type="PANTHER" id="PTHR45646">
    <property type="entry name" value="SERINE/THREONINE-PROTEIN KINASE DOA-RELATED"/>
    <property type="match status" value="1"/>
</dbReference>
<evidence type="ECO:0000256" key="6">
    <source>
        <dbReference type="PROSITE-ProRule" id="PRU10141"/>
    </source>
</evidence>
<dbReference type="InterPro" id="IPR051175">
    <property type="entry name" value="CLK_kinases"/>
</dbReference>
<feature type="binding site" evidence="6">
    <location>
        <position position="351"/>
    </location>
    <ligand>
        <name>ATP</name>
        <dbReference type="ChEBI" id="CHEBI:30616"/>
    </ligand>
</feature>
<evidence type="ECO:0000256" key="7">
    <source>
        <dbReference type="SAM" id="MobiDB-lite"/>
    </source>
</evidence>
<protein>
    <submittedName>
        <fullName evidence="9">Dual specificity protein kinase clk3</fullName>
    </submittedName>
</protein>
<dbReference type="InterPro" id="IPR000719">
    <property type="entry name" value="Prot_kinase_dom"/>
</dbReference>
<dbReference type="Pfam" id="PF00069">
    <property type="entry name" value="Pkinase"/>
    <property type="match status" value="1"/>
</dbReference>
<name>A0AAD4DKI2_9FUNG</name>
<keyword evidence="3 6" id="KW-0547">Nucleotide-binding</keyword>
<dbReference type="GO" id="GO:0004674">
    <property type="term" value="F:protein serine/threonine kinase activity"/>
    <property type="evidence" value="ECO:0007669"/>
    <property type="project" value="UniProtKB-KW"/>
</dbReference>
<evidence type="ECO:0000259" key="8">
    <source>
        <dbReference type="PROSITE" id="PS50011"/>
    </source>
</evidence>
<dbReference type="EMBL" id="JAAAIL010000059">
    <property type="protein sequence ID" value="KAG0280547.1"/>
    <property type="molecule type" value="Genomic_DNA"/>
</dbReference>
<proteinExistence type="predicted"/>
<evidence type="ECO:0000256" key="5">
    <source>
        <dbReference type="ARBA" id="ARBA00022840"/>
    </source>
</evidence>
<feature type="compositionally biased region" description="Low complexity" evidence="7">
    <location>
        <begin position="174"/>
        <end position="186"/>
    </location>
</feature>
<feature type="compositionally biased region" description="Basic residues" evidence="7">
    <location>
        <begin position="207"/>
        <end position="218"/>
    </location>
</feature>
<dbReference type="Gene3D" id="1.10.510.10">
    <property type="entry name" value="Transferase(Phosphotransferase) domain 1"/>
    <property type="match status" value="1"/>
</dbReference>
<feature type="compositionally biased region" description="Low complexity" evidence="7">
    <location>
        <begin position="41"/>
        <end position="51"/>
    </location>
</feature>
<keyword evidence="2" id="KW-0808">Transferase</keyword>
<evidence type="ECO:0000256" key="3">
    <source>
        <dbReference type="ARBA" id="ARBA00022741"/>
    </source>
</evidence>
<keyword evidence="1" id="KW-0723">Serine/threonine-protein kinase</keyword>
<sequence>MPMATTRTRSAKRPANWQEFYKNGPPQEVIVIDDDSPPPSSSSTASSTASAQYRQVPSRRHYQHSNYDHPLLGSSPRSHAMPPPPNMSHMPPYGHYDAGYHHQLYPDSDPLPPSLQEPAGRMTRRSNKRCPSTDLAPYGSNGSTAYSSTDQAPYGSNGSTAYPSPNSTGHHHYSSSSNNQYPPYSGGPDPHHYAYSNGSHPSTIHSAPHHSHSYHHHSSYSNIIDPATESVSVELIAPARKKRRSNGTEVKYIAPPQHPPTLPEKAPYAAYYSNAPPSNHPPKVHTKDQAAFGRDLPATIPSWDDKEGHYIVVPGEDLTSRYKMIRLLGQGTFGKVVECYDRNLSKYCAIKIIRAVQKYRDASKIEARVLSTLKRNDPRNSYKCLHLNEIFDHKNHVCMVFDLLGQSIYDWLKDNSFCPFPPNQIQHFARQLLTSVAFLHRLRLIHTDLKPENILLANGNFRTEPYKKSPTNTRRVLLDPDIRLIDFGSATFQDEHHSTVVSTRHYRAPEIILGMGWSYPCDIWSVGCILVEFLTGEALFQTHDNLEHLAMMQAVLGPIPEKLIRASQRAQQKFFIHGRLDYPNDETKRNSRKYVKALRPLRDYVVPAGNRSENVSFASEFMDLLSRLLAYDPEHRISATDALRHPYFNYVVDESGFILDVKKPSV</sequence>
<gene>
    <name evidence="9" type="primary">CLK3</name>
    <name evidence="9" type="ORF">BGZ95_009670</name>
</gene>
<dbReference type="InterPro" id="IPR008271">
    <property type="entry name" value="Ser/Thr_kinase_AS"/>
</dbReference>
<dbReference type="SMART" id="SM00220">
    <property type="entry name" value="S_TKc"/>
    <property type="match status" value="1"/>
</dbReference>
<feature type="domain" description="Protein kinase" evidence="8">
    <location>
        <begin position="322"/>
        <end position="648"/>
    </location>
</feature>
<keyword evidence="10" id="KW-1185">Reference proteome</keyword>
<dbReference type="PROSITE" id="PS50011">
    <property type="entry name" value="PROTEIN_KINASE_DOM"/>
    <property type="match status" value="1"/>
</dbReference>
<dbReference type="InterPro" id="IPR011009">
    <property type="entry name" value="Kinase-like_dom_sf"/>
</dbReference>
<accession>A0AAD4DKI2</accession>
<dbReference type="GO" id="GO:0005634">
    <property type="term" value="C:nucleus"/>
    <property type="evidence" value="ECO:0007669"/>
    <property type="project" value="TreeGrafter"/>
</dbReference>
<dbReference type="SUPFAM" id="SSF56112">
    <property type="entry name" value="Protein kinase-like (PK-like)"/>
    <property type="match status" value="1"/>
</dbReference>
<dbReference type="GO" id="GO:0043484">
    <property type="term" value="P:regulation of RNA splicing"/>
    <property type="evidence" value="ECO:0007669"/>
    <property type="project" value="TreeGrafter"/>
</dbReference>
<keyword evidence="4 9" id="KW-0418">Kinase</keyword>
<feature type="compositionally biased region" description="Polar residues" evidence="7">
    <location>
        <begin position="196"/>
        <end position="205"/>
    </location>
</feature>
<dbReference type="PROSITE" id="PS00108">
    <property type="entry name" value="PROTEIN_KINASE_ST"/>
    <property type="match status" value="1"/>
</dbReference>
<comment type="caution">
    <text evidence="9">The sequence shown here is derived from an EMBL/GenBank/DDBJ whole genome shotgun (WGS) entry which is preliminary data.</text>
</comment>
<evidence type="ECO:0000313" key="10">
    <source>
        <dbReference type="Proteomes" id="UP001194580"/>
    </source>
</evidence>
<dbReference type="GO" id="GO:0005524">
    <property type="term" value="F:ATP binding"/>
    <property type="evidence" value="ECO:0007669"/>
    <property type="project" value="UniProtKB-UniRule"/>
</dbReference>
<dbReference type="Gene3D" id="3.30.200.20">
    <property type="entry name" value="Phosphorylase Kinase, domain 1"/>
    <property type="match status" value="1"/>
</dbReference>
<evidence type="ECO:0000256" key="1">
    <source>
        <dbReference type="ARBA" id="ARBA00022527"/>
    </source>
</evidence>
<dbReference type="Proteomes" id="UP001194580">
    <property type="component" value="Unassembled WGS sequence"/>
</dbReference>
<organism evidence="9 10">
    <name type="scientific">Linnemannia exigua</name>
    <dbReference type="NCBI Taxonomy" id="604196"/>
    <lineage>
        <taxon>Eukaryota</taxon>
        <taxon>Fungi</taxon>
        <taxon>Fungi incertae sedis</taxon>
        <taxon>Mucoromycota</taxon>
        <taxon>Mortierellomycotina</taxon>
        <taxon>Mortierellomycetes</taxon>
        <taxon>Mortierellales</taxon>
        <taxon>Mortierellaceae</taxon>
        <taxon>Linnemannia</taxon>
    </lineage>
</organism>
<dbReference type="InterPro" id="IPR017441">
    <property type="entry name" value="Protein_kinase_ATP_BS"/>
</dbReference>
<feature type="compositionally biased region" description="Polar residues" evidence="7">
    <location>
        <begin position="140"/>
        <end position="165"/>
    </location>
</feature>
<keyword evidence="5 6" id="KW-0067">ATP-binding</keyword>
<dbReference type="PANTHER" id="PTHR45646:SF11">
    <property type="entry name" value="SERINE_THREONINE-PROTEIN KINASE DOA"/>
    <property type="match status" value="1"/>
</dbReference>
<dbReference type="CDD" id="cd14134">
    <property type="entry name" value="PKc_CLK"/>
    <property type="match status" value="1"/>
</dbReference>
<evidence type="ECO:0000256" key="2">
    <source>
        <dbReference type="ARBA" id="ARBA00022679"/>
    </source>
</evidence>
<dbReference type="AlphaFoldDB" id="A0AAD4DKI2"/>
<reference evidence="9" key="1">
    <citation type="journal article" date="2020" name="Fungal Divers.">
        <title>Resolving the Mortierellaceae phylogeny through synthesis of multi-gene phylogenetics and phylogenomics.</title>
        <authorList>
            <person name="Vandepol N."/>
            <person name="Liber J."/>
            <person name="Desiro A."/>
            <person name="Na H."/>
            <person name="Kennedy M."/>
            <person name="Barry K."/>
            <person name="Grigoriev I.V."/>
            <person name="Miller A.N."/>
            <person name="O'Donnell K."/>
            <person name="Stajich J.E."/>
            <person name="Bonito G."/>
        </authorList>
    </citation>
    <scope>NUCLEOTIDE SEQUENCE</scope>
    <source>
        <strain evidence="9">NRRL 28262</strain>
    </source>
</reference>
<dbReference type="PROSITE" id="PS00107">
    <property type="entry name" value="PROTEIN_KINASE_ATP"/>
    <property type="match status" value="1"/>
</dbReference>